<accession>A0A5B7JX31</accession>
<proteinExistence type="predicted"/>
<sequence>MAKLLVEESDRQWEEGMSVLKKYLHLGGTTDGSNFIDSMNFIGTVL</sequence>
<keyword evidence="2" id="KW-1185">Reference proteome</keyword>
<dbReference type="AlphaFoldDB" id="A0A5B7JX31"/>
<protein>
    <submittedName>
        <fullName evidence="1">Uncharacterized protein</fullName>
    </submittedName>
</protein>
<dbReference type="EMBL" id="VSRR010111106">
    <property type="protein sequence ID" value="MPC97707.1"/>
    <property type="molecule type" value="Genomic_DNA"/>
</dbReference>
<evidence type="ECO:0000313" key="2">
    <source>
        <dbReference type="Proteomes" id="UP000324222"/>
    </source>
</evidence>
<name>A0A5B7JX31_PORTR</name>
<gene>
    <name evidence="1" type="ORF">E2C01_093033</name>
</gene>
<evidence type="ECO:0000313" key="1">
    <source>
        <dbReference type="EMBL" id="MPC97707.1"/>
    </source>
</evidence>
<organism evidence="1 2">
    <name type="scientific">Portunus trituberculatus</name>
    <name type="common">Swimming crab</name>
    <name type="synonym">Neptunus trituberculatus</name>
    <dbReference type="NCBI Taxonomy" id="210409"/>
    <lineage>
        <taxon>Eukaryota</taxon>
        <taxon>Metazoa</taxon>
        <taxon>Ecdysozoa</taxon>
        <taxon>Arthropoda</taxon>
        <taxon>Crustacea</taxon>
        <taxon>Multicrustacea</taxon>
        <taxon>Malacostraca</taxon>
        <taxon>Eumalacostraca</taxon>
        <taxon>Eucarida</taxon>
        <taxon>Decapoda</taxon>
        <taxon>Pleocyemata</taxon>
        <taxon>Brachyura</taxon>
        <taxon>Eubrachyura</taxon>
        <taxon>Portunoidea</taxon>
        <taxon>Portunidae</taxon>
        <taxon>Portuninae</taxon>
        <taxon>Portunus</taxon>
    </lineage>
</organism>
<reference evidence="1 2" key="1">
    <citation type="submission" date="2019-05" db="EMBL/GenBank/DDBJ databases">
        <title>Another draft genome of Portunus trituberculatus and its Hox gene families provides insights of decapod evolution.</title>
        <authorList>
            <person name="Jeong J.-H."/>
            <person name="Song I."/>
            <person name="Kim S."/>
            <person name="Choi T."/>
            <person name="Kim D."/>
            <person name="Ryu S."/>
            <person name="Kim W."/>
        </authorList>
    </citation>
    <scope>NUCLEOTIDE SEQUENCE [LARGE SCALE GENOMIC DNA]</scope>
    <source>
        <tissue evidence="1">Muscle</tissue>
    </source>
</reference>
<comment type="caution">
    <text evidence="1">The sequence shown here is derived from an EMBL/GenBank/DDBJ whole genome shotgun (WGS) entry which is preliminary data.</text>
</comment>
<dbReference type="OrthoDB" id="6363126at2759"/>
<dbReference type="Proteomes" id="UP000324222">
    <property type="component" value="Unassembled WGS sequence"/>
</dbReference>